<dbReference type="Pfam" id="PF00535">
    <property type="entry name" value="Glycos_transf_2"/>
    <property type="match status" value="1"/>
</dbReference>
<dbReference type="PANTHER" id="PTHR43646">
    <property type="entry name" value="GLYCOSYLTRANSFERASE"/>
    <property type="match status" value="1"/>
</dbReference>
<keyword evidence="2" id="KW-1003">Cell membrane</keyword>
<evidence type="ECO:0000256" key="5">
    <source>
        <dbReference type="ARBA" id="ARBA00023136"/>
    </source>
</evidence>
<evidence type="ECO:0000313" key="7">
    <source>
        <dbReference type="EMBL" id="ETW95793.1"/>
    </source>
</evidence>
<gene>
    <name evidence="7" type="ORF">ETSY2_47570</name>
</gene>
<dbReference type="CDD" id="cd02522">
    <property type="entry name" value="GT_2_like_a"/>
    <property type="match status" value="1"/>
</dbReference>
<protein>
    <recommendedName>
        <fullName evidence="6">Glycosyltransferase 2-like domain-containing protein</fullName>
    </recommendedName>
</protein>
<dbReference type="PANTHER" id="PTHR43646:SF2">
    <property type="entry name" value="GLYCOSYLTRANSFERASE 2-LIKE DOMAIN-CONTAINING PROTEIN"/>
    <property type="match status" value="1"/>
</dbReference>
<dbReference type="AlphaFoldDB" id="W4LCK9"/>
<dbReference type="SUPFAM" id="SSF53448">
    <property type="entry name" value="Nucleotide-diphospho-sugar transferases"/>
    <property type="match status" value="1"/>
</dbReference>
<dbReference type="InterPro" id="IPR026461">
    <property type="entry name" value="Trfase_2_rSAM/seldom_assoc"/>
</dbReference>
<keyword evidence="8" id="KW-1185">Reference proteome</keyword>
<comment type="caution">
    <text evidence="7">The sequence shown here is derived from an EMBL/GenBank/DDBJ whole genome shotgun (WGS) entry which is preliminary data.</text>
</comment>
<reference evidence="7 8" key="1">
    <citation type="journal article" date="2014" name="Nature">
        <title>An environmental bacterial taxon with a large and distinct metabolic repertoire.</title>
        <authorList>
            <person name="Wilson M.C."/>
            <person name="Mori T."/>
            <person name="Ruckert C."/>
            <person name="Uria A.R."/>
            <person name="Helf M.J."/>
            <person name="Takada K."/>
            <person name="Gernert C."/>
            <person name="Steffens U.A."/>
            <person name="Heycke N."/>
            <person name="Schmitt S."/>
            <person name="Rinke C."/>
            <person name="Helfrich E.J."/>
            <person name="Brachmann A.O."/>
            <person name="Gurgui C."/>
            <person name="Wakimoto T."/>
            <person name="Kracht M."/>
            <person name="Crusemann M."/>
            <person name="Hentschel U."/>
            <person name="Abe I."/>
            <person name="Matsunaga S."/>
            <person name="Kalinowski J."/>
            <person name="Takeyama H."/>
            <person name="Piel J."/>
        </authorList>
    </citation>
    <scope>NUCLEOTIDE SEQUENCE [LARGE SCALE GENOMIC DNA]</scope>
    <source>
        <strain evidence="8">TSY2</strain>
    </source>
</reference>
<name>W4LCK9_9BACT</name>
<sequence length="237" mass="26244">MPQPPDRGHTISVIVPVINEQEQLATTLSRVQLAPGDELIVVDGGSTDRTLEIAREFTPDVISSPPGRARQMNLGAACATGDILLFLHADTILPPAGLDAVRRAMQPPQAPGGAFRLVIAPETLGLRLVAWGANVRSRFGQLPYGDQALFIRRRLFEALGGYGDEPFLEDVRLVRAMRRHGRLVLVPEPVQTSGRRWLREGVVYTTVRNNVIVGLFFCGVAPATLKRWYRDWHRQRG</sequence>
<dbReference type="EMBL" id="AZHX01002269">
    <property type="protein sequence ID" value="ETW95793.1"/>
    <property type="molecule type" value="Genomic_DNA"/>
</dbReference>
<evidence type="ECO:0000256" key="1">
    <source>
        <dbReference type="ARBA" id="ARBA00004236"/>
    </source>
</evidence>
<dbReference type="InterPro" id="IPR001173">
    <property type="entry name" value="Glyco_trans_2-like"/>
</dbReference>
<keyword evidence="3" id="KW-0328">Glycosyltransferase</keyword>
<accession>W4LCK9</accession>
<evidence type="ECO:0000313" key="8">
    <source>
        <dbReference type="Proteomes" id="UP000019140"/>
    </source>
</evidence>
<dbReference type="Gene3D" id="3.90.550.10">
    <property type="entry name" value="Spore Coat Polysaccharide Biosynthesis Protein SpsA, Chain A"/>
    <property type="match status" value="1"/>
</dbReference>
<evidence type="ECO:0000256" key="4">
    <source>
        <dbReference type="ARBA" id="ARBA00022679"/>
    </source>
</evidence>
<organism evidence="7 8">
    <name type="scientific">Candidatus Entotheonella gemina</name>
    <dbReference type="NCBI Taxonomy" id="1429439"/>
    <lineage>
        <taxon>Bacteria</taxon>
        <taxon>Pseudomonadati</taxon>
        <taxon>Nitrospinota/Tectimicrobiota group</taxon>
        <taxon>Candidatus Tectimicrobiota</taxon>
        <taxon>Candidatus Entotheonellia</taxon>
        <taxon>Candidatus Entotheonellales</taxon>
        <taxon>Candidatus Entotheonellaceae</taxon>
        <taxon>Candidatus Entotheonella</taxon>
    </lineage>
</organism>
<dbReference type="GO" id="GO:0005886">
    <property type="term" value="C:plasma membrane"/>
    <property type="evidence" value="ECO:0007669"/>
    <property type="project" value="UniProtKB-SubCell"/>
</dbReference>
<dbReference type="GO" id="GO:0016757">
    <property type="term" value="F:glycosyltransferase activity"/>
    <property type="evidence" value="ECO:0007669"/>
    <property type="project" value="UniProtKB-KW"/>
</dbReference>
<proteinExistence type="predicted"/>
<evidence type="ECO:0000259" key="6">
    <source>
        <dbReference type="Pfam" id="PF00535"/>
    </source>
</evidence>
<evidence type="ECO:0000256" key="3">
    <source>
        <dbReference type="ARBA" id="ARBA00022676"/>
    </source>
</evidence>
<keyword evidence="4" id="KW-0808">Transferase</keyword>
<dbReference type="Proteomes" id="UP000019140">
    <property type="component" value="Unassembled WGS sequence"/>
</dbReference>
<evidence type="ECO:0000256" key="2">
    <source>
        <dbReference type="ARBA" id="ARBA00022475"/>
    </source>
</evidence>
<dbReference type="HOGENOM" id="CLU_025996_17_3_7"/>
<dbReference type="NCBIfam" id="TIGR04283">
    <property type="entry name" value="glyco_like_mftF"/>
    <property type="match status" value="1"/>
</dbReference>
<keyword evidence="5" id="KW-0472">Membrane</keyword>
<comment type="subcellular location">
    <subcellularLocation>
        <location evidence="1">Cell membrane</location>
    </subcellularLocation>
</comment>
<feature type="domain" description="Glycosyltransferase 2-like" evidence="6">
    <location>
        <begin position="12"/>
        <end position="106"/>
    </location>
</feature>
<dbReference type="InterPro" id="IPR029044">
    <property type="entry name" value="Nucleotide-diphossugar_trans"/>
</dbReference>